<keyword evidence="3" id="KW-1185">Reference proteome</keyword>
<evidence type="ECO:0000313" key="3">
    <source>
        <dbReference type="Proteomes" id="UP000018936"/>
    </source>
</evidence>
<evidence type="ECO:0000313" key="2">
    <source>
        <dbReference type="EMBL" id="ETE64732.1"/>
    </source>
</evidence>
<proteinExistence type="predicted"/>
<accession>V8NT64</accession>
<comment type="caution">
    <text evidence="2">The sequence shown here is derived from an EMBL/GenBank/DDBJ whole genome shotgun (WGS) entry which is preliminary data.</text>
</comment>
<name>V8NT64_OPHHA</name>
<dbReference type="Proteomes" id="UP000018936">
    <property type="component" value="Unassembled WGS sequence"/>
</dbReference>
<reference evidence="2 3" key="1">
    <citation type="journal article" date="2013" name="Proc. Natl. Acad. Sci. U.S.A.">
        <title>The king cobra genome reveals dynamic gene evolution and adaptation in the snake venom system.</title>
        <authorList>
            <person name="Vonk F.J."/>
            <person name="Casewell N.R."/>
            <person name="Henkel C.V."/>
            <person name="Heimberg A.M."/>
            <person name="Jansen H.J."/>
            <person name="McCleary R.J."/>
            <person name="Kerkkamp H.M."/>
            <person name="Vos R.A."/>
            <person name="Guerreiro I."/>
            <person name="Calvete J.J."/>
            <person name="Wuster W."/>
            <person name="Woods A.E."/>
            <person name="Logan J.M."/>
            <person name="Harrison R.A."/>
            <person name="Castoe T.A."/>
            <person name="de Koning A.P."/>
            <person name="Pollock D.D."/>
            <person name="Yandell M."/>
            <person name="Calderon D."/>
            <person name="Renjifo C."/>
            <person name="Currier R.B."/>
            <person name="Salgado D."/>
            <person name="Pla D."/>
            <person name="Sanz L."/>
            <person name="Hyder A.S."/>
            <person name="Ribeiro J.M."/>
            <person name="Arntzen J.W."/>
            <person name="van den Thillart G.E."/>
            <person name="Boetzer M."/>
            <person name="Pirovano W."/>
            <person name="Dirks R.P."/>
            <person name="Spaink H.P."/>
            <person name="Duboule D."/>
            <person name="McGlinn E."/>
            <person name="Kini R.M."/>
            <person name="Richardson M.K."/>
        </authorList>
    </citation>
    <scope>NUCLEOTIDE SEQUENCE</scope>
    <source>
        <tissue evidence="2">Blood</tissue>
    </source>
</reference>
<protein>
    <submittedName>
        <fullName evidence="2">Uncharacterized protein</fullName>
    </submittedName>
</protein>
<organism evidence="2 3">
    <name type="scientific">Ophiophagus hannah</name>
    <name type="common">King cobra</name>
    <name type="synonym">Naja hannah</name>
    <dbReference type="NCBI Taxonomy" id="8665"/>
    <lineage>
        <taxon>Eukaryota</taxon>
        <taxon>Metazoa</taxon>
        <taxon>Chordata</taxon>
        <taxon>Craniata</taxon>
        <taxon>Vertebrata</taxon>
        <taxon>Euteleostomi</taxon>
        <taxon>Lepidosauria</taxon>
        <taxon>Squamata</taxon>
        <taxon>Bifurcata</taxon>
        <taxon>Unidentata</taxon>
        <taxon>Episquamata</taxon>
        <taxon>Toxicofera</taxon>
        <taxon>Serpentes</taxon>
        <taxon>Colubroidea</taxon>
        <taxon>Elapidae</taxon>
        <taxon>Elapinae</taxon>
        <taxon>Ophiophagus</taxon>
    </lineage>
</organism>
<dbReference type="EMBL" id="AZIM01002132">
    <property type="protein sequence ID" value="ETE64732.1"/>
    <property type="molecule type" value="Genomic_DNA"/>
</dbReference>
<feature type="compositionally biased region" description="Basic and acidic residues" evidence="1">
    <location>
        <begin position="1"/>
        <end position="29"/>
    </location>
</feature>
<feature type="non-terminal residue" evidence="2">
    <location>
        <position position="1"/>
    </location>
</feature>
<dbReference type="AlphaFoldDB" id="V8NT64"/>
<sequence length="87" mass="9344">MEKERKGGKGREKGREGGREKEGGREGRKREGKRNARPCVWAPTMQCILPPPVHVHTTPPHFPLTCTVHACASQLIFGLGASAASGG</sequence>
<feature type="region of interest" description="Disordered" evidence="1">
    <location>
        <begin position="1"/>
        <end position="37"/>
    </location>
</feature>
<gene>
    <name evidence="2" type="ORF">L345_09499</name>
</gene>
<evidence type="ECO:0000256" key="1">
    <source>
        <dbReference type="SAM" id="MobiDB-lite"/>
    </source>
</evidence>